<keyword evidence="2" id="KW-1185">Reference proteome</keyword>
<evidence type="ECO:0000313" key="1">
    <source>
        <dbReference type="EMBL" id="KAJ5593573.1"/>
    </source>
</evidence>
<reference evidence="1" key="2">
    <citation type="submission" date="2023-01" db="EMBL/GenBank/DDBJ databases">
        <authorList>
            <person name="Petersen C."/>
        </authorList>
    </citation>
    <scope>NUCLEOTIDE SEQUENCE</scope>
    <source>
        <strain evidence="1">IBT 12815</strain>
    </source>
</reference>
<proteinExistence type="predicted"/>
<dbReference type="AlphaFoldDB" id="A0AAD6DV30"/>
<accession>A0AAD6DV30</accession>
<evidence type="ECO:0008006" key="3">
    <source>
        <dbReference type="Google" id="ProtNLM"/>
    </source>
</evidence>
<comment type="caution">
    <text evidence="1">The sequence shown here is derived from an EMBL/GenBank/DDBJ whole genome shotgun (WGS) entry which is preliminary data.</text>
</comment>
<protein>
    <recommendedName>
        <fullName evidence="3">F-box domain-containing protein</fullName>
    </recommendedName>
</protein>
<dbReference type="Proteomes" id="UP001213799">
    <property type="component" value="Unassembled WGS sequence"/>
</dbReference>
<gene>
    <name evidence="1" type="ORF">N7537_010477</name>
</gene>
<reference evidence="1" key="1">
    <citation type="journal article" date="2023" name="IMA Fungus">
        <title>Comparative genomic study of the Penicillium genus elucidates a diverse pangenome and 15 lateral gene transfer events.</title>
        <authorList>
            <person name="Petersen C."/>
            <person name="Sorensen T."/>
            <person name="Nielsen M.R."/>
            <person name="Sondergaard T.E."/>
            <person name="Sorensen J.L."/>
            <person name="Fitzpatrick D.A."/>
            <person name="Frisvad J.C."/>
            <person name="Nielsen K.L."/>
        </authorList>
    </citation>
    <scope>NUCLEOTIDE SEQUENCE</scope>
    <source>
        <strain evidence="1">IBT 12815</strain>
    </source>
</reference>
<dbReference type="EMBL" id="JAQJAE010000005">
    <property type="protein sequence ID" value="KAJ5593573.1"/>
    <property type="molecule type" value="Genomic_DNA"/>
</dbReference>
<sequence length="124" mass="14422">MSASIDHLCPELVTIVAEHLGCEDLCNFRLSARYLTDFSLTLFSNRFFRERVHLLSRFNLMALLNLSRHRLFGLSLQTVVISADQLIPDQLRDNPRSLPCWNWDDNSSSTIDKRGYQKHLDEQN</sequence>
<dbReference type="RefSeq" id="XP_056750199.1">
    <property type="nucleotide sequence ID" value="XM_056901531.1"/>
</dbReference>
<name>A0AAD6DV30_9EURO</name>
<organism evidence="1 2">
    <name type="scientific">Penicillium hordei</name>
    <dbReference type="NCBI Taxonomy" id="40994"/>
    <lineage>
        <taxon>Eukaryota</taxon>
        <taxon>Fungi</taxon>
        <taxon>Dikarya</taxon>
        <taxon>Ascomycota</taxon>
        <taxon>Pezizomycotina</taxon>
        <taxon>Eurotiomycetes</taxon>
        <taxon>Eurotiomycetidae</taxon>
        <taxon>Eurotiales</taxon>
        <taxon>Aspergillaceae</taxon>
        <taxon>Penicillium</taxon>
    </lineage>
</organism>
<dbReference type="GeneID" id="81591773"/>
<evidence type="ECO:0000313" key="2">
    <source>
        <dbReference type="Proteomes" id="UP001213799"/>
    </source>
</evidence>